<sequence>MSGPHVLLTGANGFVASHILSILVDRKFSITATVRSQEKADDIIRTHPEWKGKIVFAIVADFTSTQPFDHLFQNSKIPFHYVIHTASPLKFRVHDIRKEMIEPAELGNHEINTALCWRPPPSFCSTRKCCLGAQFLRGHDPGREAIHGGRLEPCTFKFNPHAKPKDLADPIQVTAEQAIERNDPVLGYNVSKTRAETAAWDFMKSNRPSFDLVVINPDIITGPMIHPISGPSSINETNQFAIGSFIDGTHKSLDGVTFPFYHFVDVRDVARSHVDALTNKAASNQRILLIAGLISPQLVVNAIRKHFPDLRMRVPEGIPSQILPPGVHPTGWDMRLSVDILAKGAEEGKWEYRDLEDSVVGAVQTMLEHGVI</sequence>
<keyword evidence="1" id="KW-0560">Oxidoreductase</keyword>
<evidence type="ECO:0000313" key="4">
    <source>
        <dbReference type="Proteomes" id="UP001152649"/>
    </source>
</evidence>
<protein>
    <recommendedName>
        <fullName evidence="5">NAD-dependent epimerase/dehydratase domain-containing protein</fullName>
    </recommendedName>
</protein>
<organism evidence="3 4">
    <name type="scientific">Penicillium salamii</name>
    <dbReference type="NCBI Taxonomy" id="1612424"/>
    <lineage>
        <taxon>Eukaryota</taxon>
        <taxon>Fungi</taxon>
        <taxon>Dikarya</taxon>
        <taxon>Ascomycota</taxon>
        <taxon>Pezizomycotina</taxon>
        <taxon>Eurotiomycetes</taxon>
        <taxon>Eurotiomycetidae</taxon>
        <taxon>Eurotiales</taxon>
        <taxon>Aspergillaceae</taxon>
        <taxon>Penicillium</taxon>
    </lineage>
</organism>
<comment type="similarity">
    <text evidence="2">Belongs to the NAD(P)-dependent epimerase/dehydratase family. Dihydroflavonol-4-reductase subfamily.</text>
</comment>
<evidence type="ECO:0000256" key="2">
    <source>
        <dbReference type="ARBA" id="ARBA00023445"/>
    </source>
</evidence>
<keyword evidence="4" id="KW-1185">Reference proteome</keyword>
<evidence type="ECO:0008006" key="5">
    <source>
        <dbReference type="Google" id="ProtNLM"/>
    </source>
</evidence>
<dbReference type="AlphaFoldDB" id="A0A9W4I6Y0"/>
<dbReference type="SUPFAM" id="SSF51735">
    <property type="entry name" value="NAD(P)-binding Rossmann-fold domains"/>
    <property type="match status" value="1"/>
</dbReference>
<dbReference type="PANTHER" id="PTHR10366">
    <property type="entry name" value="NAD DEPENDENT EPIMERASE/DEHYDRATASE"/>
    <property type="match status" value="1"/>
</dbReference>
<dbReference type="GO" id="GO:0016616">
    <property type="term" value="F:oxidoreductase activity, acting on the CH-OH group of donors, NAD or NADP as acceptor"/>
    <property type="evidence" value="ECO:0007669"/>
    <property type="project" value="TreeGrafter"/>
</dbReference>
<evidence type="ECO:0000313" key="3">
    <source>
        <dbReference type="EMBL" id="CAG8247028.1"/>
    </source>
</evidence>
<reference evidence="3" key="1">
    <citation type="submission" date="2021-07" db="EMBL/GenBank/DDBJ databases">
        <authorList>
            <person name="Branca A.L. A."/>
        </authorList>
    </citation>
    <scope>NUCLEOTIDE SEQUENCE</scope>
</reference>
<dbReference type="Gene3D" id="3.40.50.720">
    <property type="entry name" value="NAD(P)-binding Rossmann-like Domain"/>
    <property type="match status" value="2"/>
</dbReference>
<comment type="caution">
    <text evidence="3">The sequence shown here is derived from an EMBL/GenBank/DDBJ whole genome shotgun (WGS) entry which is preliminary data.</text>
</comment>
<dbReference type="EMBL" id="CAJVPG010000022">
    <property type="protein sequence ID" value="CAG8247028.1"/>
    <property type="molecule type" value="Genomic_DNA"/>
</dbReference>
<dbReference type="PANTHER" id="PTHR10366:SF814">
    <property type="entry name" value="NAD-DEPENDENT EPIMERASE_DEHYDRATASE DOMAIN-CONTAINING PROTEIN"/>
    <property type="match status" value="1"/>
</dbReference>
<dbReference type="OrthoDB" id="6537869at2759"/>
<proteinExistence type="inferred from homology"/>
<evidence type="ECO:0000256" key="1">
    <source>
        <dbReference type="ARBA" id="ARBA00023002"/>
    </source>
</evidence>
<dbReference type="InterPro" id="IPR036291">
    <property type="entry name" value="NAD(P)-bd_dom_sf"/>
</dbReference>
<gene>
    <name evidence="3" type="ORF">PSALAMII_LOCUS632</name>
</gene>
<dbReference type="InterPro" id="IPR050425">
    <property type="entry name" value="NAD(P)_dehydrat-like"/>
</dbReference>
<accession>A0A9W4I6Y0</accession>
<name>A0A9W4I6Y0_9EURO</name>
<dbReference type="Proteomes" id="UP001152649">
    <property type="component" value="Unassembled WGS sequence"/>
</dbReference>